<sequence length="112" mass="13127">MKTKYMDLIFTNHAINRLYNRGLTQSDAWYTFKHPDGSLPGQTLGSQKFFKNFGDQRIEVVAKKNEKGEWVALSCWSKYIGNGKPIFPRKENLFWSLAKKIGKKLWNKIQKK</sequence>
<accession>A0A2M8ESM2</accession>
<evidence type="ECO:0008006" key="3">
    <source>
        <dbReference type="Google" id="ProtNLM"/>
    </source>
</evidence>
<evidence type="ECO:0000313" key="1">
    <source>
        <dbReference type="EMBL" id="PJC28112.1"/>
    </source>
</evidence>
<comment type="caution">
    <text evidence="1">The sequence shown here is derived from an EMBL/GenBank/DDBJ whole genome shotgun (WGS) entry which is preliminary data.</text>
</comment>
<protein>
    <recommendedName>
        <fullName evidence="3">DUF4258 domain-containing protein</fullName>
    </recommendedName>
</protein>
<dbReference type="Proteomes" id="UP000229816">
    <property type="component" value="Unassembled WGS sequence"/>
</dbReference>
<evidence type="ECO:0000313" key="2">
    <source>
        <dbReference type="Proteomes" id="UP000229816"/>
    </source>
</evidence>
<dbReference type="EMBL" id="PFSF01000039">
    <property type="protein sequence ID" value="PJC28112.1"/>
    <property type="molecule type" value="Genomic_DNA"/>
</dbReference>
<organism evidence="1 2">
    <name type="scientific">Candidatus Shapirobacteria bacterium CG_4_9_14_0_2_um_filter_39_11</name>
    <dbReference type="NCBI Taxonomy" id="1974478"/>
    <lineage>
        <taxon>Bacteria</taxon>
        <taxon>Candidatus Shapironibacteriota</taxon>
    </lineage>
</organism>
<gene>
    <name evidence="1" type="ORF">CO054_01925</name>
</gene>
<reference evidence="2" key="1">
    <citation type="submission" date="2017-09" db="EMBL/GenBank/DDBJ databases">
        <title>Depth-based differentiation of microbial function through sediment-hosted aquifers and enrichment of novel symbionts in the deep terrestrial subsurface.</title>
        <authorList>
            <person name="Probst A.J."/>
            <person name="Ladd B."/>
            <person name="Jarett J.K."/>
            <person name="Geller-Mcgrath D.E."/>
            <person name="Sieber C.M.K."/>
            <person name="Emerson J.B."/>
            <person name="Anantharaman K."/>
            <person name="Thomas B.C."/>
            <person name="Malmstrom R."/>
            <person name="Stieglmeier M."/>
            <person name="Klingl A."/>
            <person name="Woyke T."/>
            <person name="Ryan C.M."/>
            <person name="Banfield J.F."/>
        </authorList>
    </citation>
    <scope>NUCLEOTIDE SEQUENCE [LARGE SCALE GENOMIC DNA]</scope>
</reference>
<proteinExistence type="predicted"/>
<name>A0A2M8ESM2_9BACT</name>
<dbReference type="AlphaFoldDB" id="A0A2M8ESM2"/>